<name>A0A381Y0K4_9ZZZZ</name>
<dbReference type="PANTHER" id="PTHR30399:SF1">
    <property type="entry name" value="UTP PYROPHOSPHATASE"/>
    <property type="match status" value="1"/>
</dbReference>
<gene>
    <name evidence="2" type="ORF">METZ01_LOCUS123443</name>
</gene>
<dbReference type="InterPro" id="IPR002725">
    <property type="entry name" value="YgjP-like_metallopeptidase"/>
</dbReference>
<evidence type="ECO:0000313" key="2">
    <source>
        <dbReference type="EMBL" id="SVA70589.1"/>
    </source>
</evidence>
<feature type="domain" description="YgjP-like metallopeptidase" evidence="1">
    <location>
        <begin position="41"/>
        <end position="233"/>
    </location>
</feature>
<evidence type="ECO:0000259" key="1">
    <source>
        <dbReference type="Pfam" id="PF01863"/>
    </source>
</evidence>
<dbReference type="PANTHER" id="PTHR30399">
    <property type="entry name" value="UNCHARACTERIZED PROTEIN YGJP"/>
    <property type="match status" value="1"/>
</dbReference>
<organism evidence="2">
    <name type="scientific">marine metagenome</name>
    <dbReference type="NCBI Taxonomy" id="408172"/>
    <lineage>
        <taxon>unclassified sequences</taxon>
        <taxon>metagenomes</taxon>
        <taxon>ecological metagenomes</taxon>
    </lineage>
</organism>
<dbReference type="Gene3D" id="3.30.2010.10">
    <property type="entry name" value="Metalloproteases ('zincins'), catalytic domain"/>
    <property type="match status" value="1"/>
</dbReference>
<dbReference type="EMBL" id="UINC01017079">
    <property type="protein sequence ID" value="SVA70589.1"/>
    <property type="molecule type" value="Genomic_DNA"/>
</dbReference>
<accession>A0A381Y0K4</accession>
<reference evidence="2" key="1">
    <citation type="submission" date="2018-05" db="EMBL/GenBank/DDBJ databases">
        <authorList>
            <person name="Lanie J.A."/>
            <person name="Ng W.-L."/>
            <person name="Kazmierczak K.M."/>
            <person name="Andrzejewski T.M."/>
            <person name="Davidsen T.M."/>
            <person name="Wayne K.J."/>
            <person name="Tettelin H."/>
            <person name="Glass J.I."/>
            <person name="Rusch D."/>
            <person name="Podicherti R."/>
            <person name="Tsui H.-C.T."/>
            <person name="Winkler M.E."/>
        </authorList>
    </citation>
    <scope>NUCLEOTIDE SEQUENCE</scope>
</reference>
<proteinExistence type="predicted"/>
<dbReference type="CDD" id="cd07344">
    <property type="entry name" value="M48_yhfN_like"/>
    <property type="match status" value="1"/>
</dbReference>
<dbReference type="InterPro" id="IPR053136">
    <property type="entry name" value="UTP_pyrophosphatase-like"/>
</dbReference>
<dbReference type="AlphaFoldDB" id="A0A381Y0K4"/>
<protein>
    <recommendedName>
        <fullName evidence="1">YgjP-like metallopeptidase domain-containing protein</fullName>
    </recommendedName>
</protein>
<dbReference type="Pfam" id="PF01863">
    <property type="entry name" value="YgjP-like"/>
    <property type="match status" value="1"/>
</dbReference>
<sequence length="246" mass="28976">MITQDSLLKLLDVSQENVRLFSVRHSNRAKRLIFKSSIRIGFEIVLPRFYDDNWVLEIVSRRKFKIEKDIIEIREARRELKPKSIALLSTGNRWKVTYRGINHKNSGTVTETSTTLEVPEDPKDVFQVPTLLQKWLHEKALKYLPRQLDGISAALRLPYKKMRVKRQKTLWGSCSIRRNINLNRNLMLLPPDVVDYVLHHELVHLKVLNHSSEFWKELERLFPSYRKSLSRLKCLQNGGVPEWALV</sequence>